<evidence type="ECO:0000256" key="4">
    <source>
        <dbReference type="ARBA" id="ARBA00022989"/>
    </source>
</evidence>
<comment type="caution">
    <text evidence="7">The sequence shown here is derived from an EMBL/GenBank/DDBJ whole genome shotgun (WGS) entry which is preliminary data.</text>
</comment>
<feature type="transmembrane region" description="Helical" evidence="6">
    <location>
        <begin position="220"/>
        <end position="240"/>
    </location>
</feature>
<organism evidence="7 8">
    <name type="scientific">Salinisphaera hydrothermalis (strain C41B8)</name>
    <dbReference type="NCBI Taxonomy" id="1304275"/>
    <lineage>
        <taxon>Bacteria</taxon>
        <taxon>Pseudomonadati</taxon>
        <taxon>Pseudomonadota</taxon>
        <taxon>Gammaproteobacteria</taxon>
        <taxon>Salinisphaerales</taxon>
        <taxon>Salinisphaeraceae</taxon>
        <taxon>Salinisphaera</taxon>
    </lineage>
</organism>
<dbReference type="STRING" id="1304275.C41B8_00660"/>
<dbReference type="AlphaFoldDB" id="A0A084IR81"/>
<evidence type="ECO:0000256" key="1">
    <source>
        <dbReference type="ARBA" id="ARBA00004370"/>
    </source>
</evidence>
<dbReference type="EMBL" id="APNK01000001">
    <property type="protein sequence ID" value="KEZ79215.1"/>
    <property type="molecule type" value="Genomic_DNA"/>
</dbReference>
<comment type="similarity">
    <text evidence="2 6">Belongs to the SURF1 family.</text>
</comment>
<keyword evidence="5 6" id="KW-0472">Membrane</keyword>
<evidence type="ECO:0000256" key="5">
    <source>
        <dbReference type="ARBA" id="ARBA00023136"/>
    </source>
</evidence>
<evidence type="ECO:0000256" key="6">
    <source>
        <dbReference type="RuleBase" id="RU363076"/>
    </source>
</evidence>
<keyword evidence="3 6" id="KW-0812">Transmembrane</keyword>
<dbReference type="RefSeq" id="WP_037332767.1">
    <property type="nucleotide sequence ID" value="NZ_APNK01000001.1"/>
</dbReference>
<evidence type="ECO:0000256" key="3">
    <source>
        <dbReference type="ARBA" id="ARBA00022692"/>
    </source>
</evidence>
<dbReference type="OrthoDB" id="9789940at2"/>
<keyword evidence="8" id="KW-1185">Reference proteome</keyword>
<comment type="subcellular location">
    <subcellularLocation>
        <location evidence="6">Cell membrane</location>
        <topology evidence="6">Multi-pass membrane protein</topology>
    </subcellularLocation>
    <subcellularLocation>
        <location evidence="1">Membrane</location>
    </subcellularLocation>
</comment>
<dbReference type="Pfam" id="PF02104">
    <property type="entry name" value="SURF1"/>
    <property type="match status" value="1"/>
</dbReference>
<reference evidence="7 8" key="1">
    <citation type="submission" date="2013-03" db="EMBL/GenBank/DDBJ databases">
        <title>Salinisphaera hydrothermalis C41B8 Genome Sequencing.</title>
        <authorList>
            <person name="Li C."/>
            <person name="Lai Q."/>
            <person name="Shao Z."/>
        </authorList>
    </citation>
    <scope>NUCLEOTIDE SEQUENCE [LARGE SCALE GENOMIC DNA]</scope>
    <source>
        <strain evidence="7 8">C41B8</strain>
    </source>
</reference>
<name>A0A084IR81_SALHC</name>
<evidence type="ECO:0000313" key="7">
    <source>
        <dbReference type="EMBL" id="KEZ79215.1"/>
    </source>
</evidence>
<protein>
    <recommendedName>
        <fullName evidence="6">SURF1-like protein</fullName>
    </recommendedName>
</protein>
<dbReference type="eggNOG" id="COG3346">
    <property type="taxonomic scope" value="Bacteria"/>
</dbReference>
<proteinExistence type="inferred from homology"/>
<dbReference type="PROSITE" id="PS50895">
    <property type="entry name" value="SURF1"/>
    <property type="match status" value="1"/>
</dbReference>
<dbReference type="PANTHER" id="PTHR23427">
    <property type="entry name" value="SURFEIT LOCUS PROTEIN"/>
    <property type="match status" value="1"/>
</dbReference>
<keyword evidence="4 6" id="KW-1133">Transmembrane helix</keyword>
<dbReference type="GO" id="GO:0005886">
    <property type="term" value="C:plasma membrane"/>
    <property type="evidence" value="ECO:0007669"/>
    <property type="project" value="UniProtKB-SubCell"/>
</dbReference>
<feature type="transmembrane region" description="Helical" evidence="6">
    <location>
        <begin position="12"/>
        <end position="31"/>
    </location>
</feature>
<dbReference type="PANTHER" id="PTHR23427:SF2">
    <property type="entry name" value="SURFEIT LOCUS PROTEIN 1"/>
    <property type="match status" value="1"/>
</dbReference>
<dbReference type="InterPro" id="IPR045214">
    <property type="entry name" value="Surf1/Surf4"/>
</dbReference>
<keyword evidence="6" id="KW-1003">Cell membrane</keyword>
<evidence type="ECO:0000313" key="8">
    <source>
        <dbReference type="Proteomes" id="UP000028302"/>
    </source>
</evidence>
<accession>A0A084IR81</accession>
<dbReference type="CDD" id="cd06662">
    <property type="entry name" value="SURF1"/>
    <property type="match status" value="1"/>
</dbReference>
<dbReference type="Proteomes" id="UP000028302">
    <property type="component" value="Unassembled WGS sequence"/>
</dbReference>
<gene>
    <name evidence="7" type="ORF">C41B8_00660</name>
</gene>
<dbReference type="InterPro" id="IPR002994">
    <property type="entry name" value="Surf1/Shy1"/>
</dbReference>
<evidence type="ECO:0000256" key="2">
    <source>
        <dbReference type="ARBA" id="ARBA00007165"/>
    </source>
</evidence>
<sequence>MQIGPYRFAPPWWGVVLALVGVLILSSLGMWQIERAHYKQRLVAAHAKAQAAGPQQLRITPSDLSAGHGPRRGYRYVATGHYDAAHQLLLADQVQGTQTGYRVWTPLVLPSGVRVMVDRGWVAAPSNRHELPNPPAPNDQVRVRGYWQGFPQPGLRFGADRQCDHRGWPRALNYPSTASVRCQYETPVADGLLLLDPKAPGGFVRDWDEDPIGLRPWAHYVYASQWFLMALIALIILVVVNTRRRA</sequence>